<dbReference type="PANTHER" id="PTHR44329">
    <property type="entry name" value="SERINE/THREONINE-PROTEIN KINASE TNNI3K-RELATED"/>
    <property type="match status" value="1"/>
</dbReference>
<dbReference type="AlphaFoldDB" id="A0A067LUT1"/>
<evidence type="ECO:0000313" key="4">
    <source>
        <dbReference type="Proteomes" id="UP000027195"/>
    </source>
</evidence>
<name>A0A067LUT1_BOTB1</name>
<dbReference type="SUPFAM" id="SSF56112">
    <property type="entry name" value="Protein kinase-like (PK-like)"/>
    <property type="match status" value="1"/>
</dbReference>
<dbReference type="InterPro" id="IPR000719">
    <property type="entry name" value="Prot_kinase_dom"/>
</dbReference>
<dbReference type="EMBL" id="KL198121">
    <property type="protein sequence ID" value="KDQ06849.1"/>
    <property type="molecule type" value="Genomic_DNA"/>
</dbReference>
<keyword evidence="4" id="KW-1185">Reference proteome</keyword>
<dbReference type="InterPro" id="IPR051681">
    <property type="entry name" value="Ser/Thr_Kinases-Pseudokinases"/>
</dbReference>
<proteinExistence type="predicted"/>
<sequence>MDLSGTVHKLDEQPVAHGGFSDIYRGILVKTPRALQVAIKVIVTRGSSRETDGRIQRRLAREIITWENLDHPGVIKLLGICSGFGRFSALISPWYNNGNVSEYLKTHPNANRLNLLRGVIAAIDYLHALQPPVVHGDIKAANVLITDDGEACLGDFGLSRFIESVSTGLTTTSPLGTPRWMAPELFFPIKDEVTPVTTEGDIYASGCLAIEILTDQWPWYDIQSDREVMLKVHEGQISPRPEGELAARELTDELWELITSCWSYKPSERPQATAVHRKLLFITGAEPPDSQDGRHGLPSPAEGTVLLKISGVDLVEVVPAQDVIADYVSSSSAASSPTPSETRLSGISLGKPALHIRSIQRGMKFGWAGIMCVLVLLGCQYAGPELRVSNQVGRPSGLGPGGLSPSPPPPSQAPGDTLRPTPPPRPSEPETVESSSASQYPKHTLVSDGFMWIYDTMLHRLRRMSPPDDSQSPEEIDITDGIMKIHDDVRLVYDHKISSDEFRRNVLLGFKGVMGNAFEMFLTQLDDSDSEEVT</sequence>
<evidence type="ECO:0000259" key="2">
    <source>
        <dbReference type="PROSITE" id="PS50011"/>
    </source>
</evidence>
<dbReference type="OrthoDB" id="4062651at2759"/>
<dbReference type="InterPro" id="IPR001245">
    <property type="entry name" value="Ser-Thr/Tyr_kinase_cat_dom"/>
</dbReference>
<organism evidence="3 4">
    <name type="scientific">Botryobasidium botryosum (strain FD-172 SS1)</name>
    <dbReference type="NCBI Taxonomy" id="930990"/>
    <lineage>
        <taxon>Eukaryota</taxon>
        <taxon>Fungi</taxon>
        <taxon>Dikarya</taxon>
        <taxon>Basidiomycota</taxon>
        <taxon>Agaricomycotina</taxon>
        <taxon>Agaricomycetes</taxon>
        <taxon>Cantharellales</taxon>
        <taxon>Botryobasidiaceae</taxon>
        <taxon>Botryobasidium</taxon>
    </lineage>
</organism>
<dbReference type="GO" id="GO:0004674">
    <property type="term" value="F:protein serine/threonine kinase activity"/>
    <property type="evidence" value="ECO:0007669"/>
    <property type="project" value="TreeGrafter"/>
</dbReference>
<dbReference type="InterPro" id="IPR011009">
    <property type="entry name" value="Kinase-like_dom_sf"/>
</dbReference>
<dbReference type="PROSITE" id="PS00108">
    <property type="entry name" value="PROTEIN_KINASE_ST"/>
    <property type="match status" value="1"/>
</dbReference>
<feature type="region of interest" description="Disordered" evidence="1">
    <location>
        <begin position="392"/>
        <end position="440"/>
    </location>
</feature>
<dbReference type="STRING" id="930990.A0A067LUT1"/>
<dbReference type="InterPro" id="IPR008271">
    <property type="entry name" value="Ser/Thr_kinase_AS"/>
</dbReference>
<protein>
    <recommendedName>
        <fullName evidence="2">Protein kinase domain-containing protein</fullName>
    </recommendedName>
</protein>
<dbReference type="Gene3D" id="1.10.510.10">
    <property type="entry name" value="Transferase(Phosphotransferase) domain 1"/>
    <property type="match status" value="1"/>
</dbReference>
<gene>
    <name evidence="3" type="ORF">BOTBODRAFT_39282</name>
</gene>
<dbReference type="InParanoid" id="A0A067LUT1"/>
<accession>A0A067LUT1</accession>
<dbReference type="PROSITE" id="PS50011">
    <property type="entry name" value="PROTEIN_KINASE_DOM"/>
    <property type="match status" value="1"/>
</dbReference>
<dbReference type="GO" id="GO:0005524">
    <property type="term" value="F:ATP binding"/>
    <property type="evidence" value="ECO:0007669"/>
    <property type="project" value="InterPro"/>
</dbReference>
<feature type="domain" description="Protein kinase" evidence="2">
    <location>
        <begin position="9"/>
        <end position="282"/>
    </location>
</feature>
<dbReference type="HOGENOM" id="CLU_566173_0_0_1"/>
<dbReference type="SMART" id="SM00220">
    <property type="entry name" value="S_TKc"/>
    <property type="match status" value="1"/>
</dbReference>
<evidence type="ECO:0000256" key="1">
    <source>
        <dbReference type="SAM" id="MobiDB-lite"/>
    </source>
</evidence>
<dbReference type="Pfam" id="PF07714">
    <property type="entry name" value="PK_Tyr_Ser-Thr"/>
    <property type="match status" value="1"/>
</dbReference>
<dbReference type="Proteomes" id="UP000027195">
    <property type="component" value="Unassembled WGS sequence"/>
</dbReference>
<evidence type="ECO:0000313" key="3">
    <source>
        <dbReference type="EMBL" id="KDQ06849.1"/>
    </source>
</evidence>
<reference evidence="4" key="1">
    <citation type="journal article" date="2014" name="Proc. Natl. Acad. Sci. U.S.A.">
        <title>Extensive sampling of basidiomycete genomes demonstrates inadequacy of the white-rot/brown-rot paradigm for wood decay fungi.</title>
        <authorList>
            <person name="Riley R."/>
            <person name="Salamov A.A."/>
            <person name="Brown D.W."/>
            <person name="Nagy L.G."/>
            <person name="Floudas D."/>
            <person name="Held B.W."/>
            <person name="Levasseur A."/>
            <person name="Lombard V."/>
            <person name="Morin E."/>
            <person name="Otillar R."/>
            <person name="Lindquist E.A."/>
            <person name="Sun H."/>
            <person name="LaButti K.M."/>
            <person name="Schmutz J."/>
            <person name="Jabbour D."/>
            <person name="Luo H."/>
            <person name="Baker S.E."/>
            <person name="Pisabarro A.G."/>
            <person name="Walton J.D."/>
            <person name="Blanchette R.A."/>
            <person name="Henrissat B."/>
            <person name="Martin F."/>
            <person name="Cullen D."/>
            <person name="Hibbett D.S."/>
            <person name="Grigoriev I.V."/>
        </authorList>
    </citation>
    <scope>NUCLEOTIDE SEQUENCE [LARGE SCALE GENOMIC DNA]</scope>
    <source>
        <strain evidence="4">FD-172 SS1</strain>
    </source>
</reference>